<dbReference type="OMA" id="SWPIFTR"/>
<keyword evidence="2" id="KW-0812">Transmembrane</keyword>
<gene>
    <name evidence="3" type="ORF">MSYG_4159</name>
</gene>
<evidence type="ECO:0000313" key="4">
    <source>
        <dbReference type="Proteomes" id="UP000186303"/>
    </source>
</evidence>
<dbReference type="AlphaFoldDB" id="A0A1M8ABJ7"/>
<feature type="region of interest" description="Disordered" evidence="1">
    <location>
        <begin position="297"/>
        <end position="316"/>
    </location>
</feature>
<evidence type="ECO:0000313" key="3">
    <source>
        <dbReference type="EMBL" id="SHO79809.1"/>
    </source>
</evidence>
<evidence type="ECO:0000256" key="1">
    <source>
        <dbReference type="SAM" id="MobiDB-lite"/>
    </source>
</evidence>
<organism evidence="3 4">
    <name type="scientific">Malassezia sympodialis (strain ATCC 42132)</name>
    <name type="common">Atopic eczema-associated yeast</name>
    <dbReference type="NCBI Taxonomy" id="1230383"/>
    <lineage>
        <taxon>Eukaryota</taxon>
        <taxon>Fungi</taxon>
        <taxon>Dikarya</taxon>
        <taxon>Basidiomycota</taxon>
        <taxon>Ustilaginomycotina</taxon>
        <taxon>Malasseziomycetes</taxon>
        <taxon>Malasseziales</taxon>
        <taxon>Malasseziaceae</taxon>
        <taxon>Malassezia</taxon>
    </lineage>
</organism>
<protein>
    <submittedName>
        <fullName evidence="3">Uncharacterized protein</fullName>
    </submittedName>
</protein>
<dbReference type="VEuPathDB" id="FungiDB:MSYG_4159"/>
<sequence>MPSTRGSRSATAGHTMRAEQKVLTKHTRRGRQRSATMIGVGVRARATASWRGVRAFASQAPVERRVVYRGGPYMRKPWFYVAGSCFVIAGLNFGFFIRDYLFWPLIPNEEKEPELAPAGFRYSLAGGTVLIASMCGAYFWYAPSRMVTRVTVYPATQMLGLRTAAPPPSRFLPASLRQRPFFQRAGALSPDDPRERLVPLASVFRLQGSAVGSEMNEWSELARAKQPVPPAVQARLREFHAATTKLDRQDTLMLRVGDARLAFQLHASPLRESLLREPPRGLRRMWLTLTKGHTDWSLEPGYTPSPAEHAEHVRRTSRGDADVEPWFLDRANFDQLFPLDATRYKRKA</sequence>
<accession>A0A1M8ABJ7</accession>
<evidence type="ECO:0000256" key="2">
    <source>
        <dbReference type="SAM" id="Phobius"/>
    </source>
</evidence>
<keyword evidence="2" id="KW-1133">Transmembrane helix</keyword>
<name>A0A1M8ABJ7_MALS4</name>
<proteinExistence type="predicted"/>
<dbReference type="EMBL" id="LT671827">
    <property type="protein sequence ID" value="SHO79809.1"/>
    <property type="molecule type" value="Genomic_DNA"/>
</dbReference>
<feature type="transmembrane region" description="Helical" evidence="2">
    <location>
        <begin position="118"/>
        <end position="141"/>
    </location>
</feature>
<keyword evidence="2" id="KW-0472">Membrane</keyword>
<dbReference type="OrthoDB" id="2545226at2759"/>
<feature type="transmembrane region" description="Helical" evidence="2">
    <location>
        <begin position="78"/>
        <end position="98"/>
    </location>
</feature>
<dbReference type="Proteomes" id="UP000186303">
    <property type="component" value="Chromosome 7"/>
</dbReference>
<reference evidence="4" key="1">
    <citation type="journal article" date="2017" name="Nucleic Acids Res.">
        <title>Proteogenomics produces comprehensive and highly accurate protein-coding gene annotation in a complete genome assembly of Malassezia sympodialis.</title>
        <authorList>
            <person name="Zhu Y."/>
            <person name="Engstroem P.G."/>
            <person name="Tellgren-Roth C."/>
            <person name="Baudo C.D."/>
            <person name="Kennell J.C."/>
            <person name="Sun S."/>
            <person name="Billmyre R.B."/>
            <person name="Schroeder M.S."/>
            <person name="Andersson A."/>
            <person name="Holm T."/>
            <person name="Sigurgeirsson B."/>
            <person name="Wu G."/>
            <person name="Sankaranarayanan S.R."/>
            <person name="Siddharthan R."/>
            <person name="Sanyal K."/>
            <person name="Lundeberg J."/>
            <person name="Nystedt B."/>
            <person name="Boekhout T."/>
            <person name="Dawson T.L. Jr."/>
            <person name="Heitman J."/>
            <person name="Scheynius A."/>
            <person name="Lehtioe J."/>
        </authorList>
    </citation>
    <scope>NUCLEOTIDE SEQUENCE [LARGE SCALE GENOMIC DNA]</scope>
    <source>
        <strain evidence="4">ATCC 42132</strain>
    </source>
</reference>
<keyword evidence="4" id="KW-1185">Reference proteome</keyword>